<dbReference type="STRING" id="871963.Desdi_1157"/>
<sequence>MGLFSHTEVLLHANILDLVNKAEAPEKLLNLYIERVAEESRNLVTQANRAIFDKTQLVERIKKLRVEIAMRAKLASLAEKEGEDDLARTALDLKKQAETSMADCEVQLIDQIQTLEALYENLRILIEKIGKAEQVRNNFVIRQHWEETKPPMYCYIAK</sequence>
<dbReference type="eggNOG" id="COG1842">
    <property type="taxonomic scope" value="Bacteria"/>
</dbReference>
<dbReference type="PANTHER" id="PTHR31088:SF6">
    <property type="entry name" value="PHAGE SHOCK PROTEIN A"/>
    <property type="match status" value="1"/>
</dbReference>
<protein>
    <submittedName>
        <fullName evidence="2">Phage shock protein A (IM30), suppresses sigma54-dependent transcription</fullName>
    </submittedName>
</protein>
<comment type="similarity">
    <text evidence="1">Belongs to the PspA/Vipp/IM30 family.</text>
</comment>
<dbReference type="AlphaFoldDB" id="L0F7P4"/>
<reference evidence="3" key="1">
    <citation type="submission" date="2012-02" db="EMBL/GenBank/DDBJ databases">
        <title>Complete sequence of Desulfitobacterium dichloroeliminans LMG P-21439.</title>
        <authorList>
            <person name="Lucas S."/>
            <person name="Han J."/>
            <person name="Lapidus A."/>
            <person name="Cheng J.-F."/>
            <person name="Goodwin L."/>
            <person name="Pitluck S."/>
            <person name="Peters L."/>
            <person name="Ovchinnikova G."/>
            <person name="Teshima H."/>
            <person name="Detter J.C."/>
            <person name="Han C."/>
            <person name="Tapia R."/>
            <person name="Land M."/>
            <person name="Hauser L."/>
            <person name="Kyrpides N."/>
            <person name="Ivanova N."/>
            <person name="Pagani I."/>
            <person name="Kruse T."/>
            <person name="de Vos W.M."/>
            <person name="Boon N."/>
            <person name="Smidt H."/>
            <person name="Woyke T."/>
        </authorList>
    </citation>
    <scope>NUCLEOTIDE SEQUENCE [LARGE SCALE GENOMIC DNA]</scope>
    <source>
        <strain evidence="3">LMG P-21439 / DCA1</strain>
    </source>
</reference>
<dbReference type="Pfam" id="PF04012">
    <property type="entry name" value="PspA_IM30"/>
    <property type="match status" value="1"/>
</dbReference>
<dbReference type="InterPro" id="IPR007157">
    <property type="entry name" value="PspA_VIPP1"/>
</dbReference>
<dbReference type="PANTHER" id="PTHR31088">
    <property type="entry name" value="MEMBRANE-ASSOCIATED PROTEIN VIPP1, CHLOROPLASTIC"/>
    <property type="match status" value="1"/>
</dbReference>
<evidence type="ECO:0000313" key="2">
    <source>
        <dbReference type="EMBL" id="AGA68671.1"/>
    </source>
</evidence>
<dbReference type="OrthoDB" id="9779630at2"/>
<dbReference type="HOGENOM" id="CLU_1666567_0_0_9"/>
<accession>L0F7P4</accession>
<organism evidence="2 3">
    <name type="scientific">Desulfitobacterium dichloroeliminans (strain LMG P-21439 / DCA1)</name>
    <dbReference type="NCBI Taxonomy" id="871963"/>
    <lineage>
        <taxon>Bacteria</taxon>
        <taxon>Bacillati</taxon>
        <taxon>Bacillota</taxon>
        <taxon>Clostridia</taxon>
        <taxon>Eubacteriales</taxon>
        <taxon>Desulfitobacteriaceae</taxon>
        <taxon>Desulfitobacterium</taxon>
    </lineage>
</organism>
<dbReference type="RefSeq" id="WP_015261667.1">
    <property type="nucleotide sequence ID" value="NC_019903.1"/>
</dbReference>
<evidence type="ECO:0000256" key="1">
    <source>
        <dbReference type="ARBA" id="ARBA00043985"/>
    </source>
</evidence>
<keyword evidence="3" id="KW-1185">Reference proteome</keyword>
<evidence type="ECO:0000313" key="3">
    <source>
        <dbReference type="Proteomes" id="UP000010797"/>
    </source>
</evidence>
<dbReference type="Proteomes" id="UP000010797">
    <property type="component" value="Chromosome"/>
</dbReference>
<name>L0F7P4_DESDL</name>
<proteinExistence type="inferred from homology"/>
<dbReference type="KEGG" id="ddl:Desdi_1157"/>
<dbReference type="EMBL" id="CP003344">
    <property type="protein sequence ID" value="AGA68671.1"/>
    <property type="molecule type" value="Genomic_DNA"/>
</dbReference>
<gene>
    <name evidence="2" type="ordered locus">Desdi_1157</name>
</gene>